<keyword evidence="3" id="KW-1185">Reference proteome</keyword>
<dbReference type="Proteomes" id="UP001176941">
    <property type="component" value="Chromosome 31"/>
</dbReference>
<gene>
    <name evidence="2" type="ORF">MRATA1EN1_LOCUS20649</name>
</gene>
<protein>
    <submittedName>
        <fullName evidence="2">Uncharacterized protein</fullName>
    </submittedName>
</protein>
<feature type="region of interest" description="Disordered" evidence="1">
    <location>
        <begin position="1"/>
        <end position="88"/>
    </location>
</feature>
<dbReference type="EMBL" id="OX459967">
    <property type="protein sequence ID" value="CAI9171687.1"/>
    <property type="molecule type" value="Genomic_DNA"/>
</dbReference>
<evidence type="ECO:0000313" key="3">
    <source>
        <dbReference type="Proteomes" id="UP001176941"/>
    </source>
</evidence>
<proteinExistence type="predicted"/>
<feature type="compositionally biased region" description="Basic residues" evidence="1">
    <location>
        <begin position="43"/>
        <end position="55"/>
    </location>
</feature>
<evidence type="ECO:0000256" key="1">
    <source>
        <dbReference type="SAM" id="MobiDB-lite"/>
    </source>
</evidence>
<name>A0ABN8ZFW0_RANTA</name>
<evidence type="ECO:0000313" key="2">
    <source>
        <dbReference type="EMBL" id="CAI9171687.1"/>
    </source>
</evidence>
<accession>A0ABN8ZFW0</accession>
<organism evidence="2 3">
    <name type="scientific">Rangifer tarandus platyrhynchus</name>
    <name type="common">Svalbard reindeer</name>
    <dbReference type="NCBI Taxonomy" id="3082113"/>
    <lineage>
        <taxon>Eukaryota</taxon>
        <taxon>Metazoa</taxon>
        <taxon>Chordata</taxon>
        <taxon>Craniata</taxon>
        <taxon>Vertebrata</taxon>
        <taxon>Euteleostomi</taxon>
        <taxon>Mammalia</taxon>
        <taxon>Eutheria</taxon>
        <taxon>Laurasiatheria</taxon>
        <taxon>Artiodactyla</taxon>
        <taxon>Ruminantia</taxon>
        <taxon>Pecora</taxon>
        <taxon>Cervidae</taxon>
        <taxon>Odocoileinae</taxon>
        <taxon>Rangifer</taxon>
    </lineage>
</organism>
<reference evidence="2" key="1">
    <citation type="submission" date="2023-04" db="EMBL/GenBank/DDBJ databases">
        <authorList>
            <consortium name="ELIXIR-Norway"/>
        </authorList>
    </citation>
    <scope>NUCLEOTIDE SEQUENCE [LARGE SCALE GENOMIC DNA]</scope>
</reference>
<sequence length="88" mass="8998">MCPRVLGIPGLRAAGSHAPRTAEPRGGRSGGRGPAWPAEARVSRRRVGPRGRGRSLRGNCGCDSRRPVSGLPDGITSNARSASPGTTG</sequence>
<feature type="compositionally biased region" description="Polar residues" evidence="1">
    <location>
        <begin position="75"/>
        <end position="88"/>
    </location>
</feature>